<proteinExistence type="predicted"/>
<evidence type="ECO:0000313" key="2">
    <source>
        <dbReference type="EMBL" id="OPC79436.1"/>
    </source>
</evidence>
<dbReference type="CDD" id="cd12108">
    <property type="entry name" value="Hr-like"/>
    <property type="match status" value="1"/>
</dbReference>
<reference evidence="2 3" key="1">
    <citation type="submission" date="2017-03" db="EMBL/GenBank/DDBJ databases">
        <title>Draft genome sequence of Streptomyces scabrisporus NF3, endophyte isolated from Amphipterygium adstringens.</title>
        <authorList>
            <person name="Vazquez M."/>
            <person name="Ceapa C.D."/>
            <person name="Rodriguez Luna D."/>
            <person name="Sanchez Esquivel S."/>
        </authorList>
    </citation>
    <scope>NUCLEOTIDE SEQUENCE [LARGE SCALE GENOMIC DNA]</scope>
    <source>
        <strain evidence="2 3">NF3</strain>
    </source>
</reference>
<name>A0A1T3NRK8_9ACTN</name>
<comment type="caution">
    <text evidence="2">The sequence shown here is derived from an EMBL/GenBank/DDBJ whole genome shotgun (WGS) entry which is preliminary data.</text>
</comment>
<dbReference type="STRING" id="159449.B4N89_32040"/>
<dbReference type="Gene3D" id="1.20.120.520">
    <property type="entry name" value="nmb1532 protein domain like"/>
    <property type="match status" value="1"/>
</dbReference>
<accession>A0A1T3NRK8</accession>
<dbReference type="Pfam" id="PF01814">
    <property type="entry name" value="Hemerythrin"/>
    <property type="match status" value="1"/>
</dbReference>
<evidence type="ECO:0000259" key="1">
    <source>
        <dbReference type="Pfam" id="PF01814"/>
    </source>
</evidence>
<dbReference type="EMBL" id="MWQN01000002">
    <property type="protein sequence ID" value="OPC79436.1"/>
    <property type="molecule type" value="Genomic_DNA"/>
</dbReference>
<dbReference type="OrthoDB" id="5197650at2"/>
<dbReference type="AlphaFoldDB" id="A0A1T3NRK8"/>
<evidence type="ECO:0000313" key="3">
    <source>
        <dbReference type="Proteomes" id="UP000190037"/>
    </source>
</evidence>
<gene>
    <name evidence="2" type="ORF">B4N89_32040</name>
</gene>
<protein>
    <submittedName>
        <fullName evidence="2">Hemerythrin</fullName>
    </submittedName>
</protein>
<dbReference type="Proteomes" id="UP000190037">
    <property type="component" value="Unassembled WGS sequence"/>
</dbReference>
<dbReference type="RefSeq" id="WP_078979981.1">
    <property type="nucleotide sequence ID" value="NZ_MWQN01000002.1"/>
</dbReference>
<organism evidence="2 3">
    <name type="scientific">Embleya scabrispora</name>
    <dbReference type="NCBI Taxonomy" id="159449"/>
    <lineage>
        <taxon>Bacteria</taxon>
        <taxon>Bacillati</taxon>
        <taxon>Actinomycetota</taxon>
        <taxon>Actinomycetes</taxon>
        <taxon>Kitasatosporales</taxon>
        <taxon>Streptomycetaceae</taxon>
        <taxon>Embleya</taxon>
    </lineage>
</organism>
<sequence>MSTTFAIHDALRRDLTRIAHLAARGEDEAWRVLRFAGGWEMFERYLRVHHDAEDAALWPLLRRTLAHRPDELALIAVMEAEHATFDPLLDAIDAALADPVWGPARLGDLLDGLVTGLRGHLAHEEDEVLPLLDAVAGAEQVHRLDVEHGRRIGSGTCRYLPWLLDQADPETVTTILGRLPESIRPTYLNRWQPAYAARDLWGTHNRSTLAS</sequence>
<dbReference type="InterPro" id="IPR012312">
    <property type="entry name" value="Hemerythrin-like"/>
</dbReference>
<feature type="domain" description="Hemerythrin-like" evidence="1">
    <location>
        <begin position="7"/>
        <end position="132"/>
    </location>
</feature>
<keyword evidence="3" id="KW-1185">Reference proteome</keyword>